<evidence type="ECO:0000313" key="3">
    <source>
        <dbReference type="Proteomes" id="UP000094463"/>
    </source>
</evidence>
<dbReference type="InterPro" id="IPR051783">
    <property type="entry name" value="NAD(P)-dependent_oxidoreduct"/>
</dbReference>
<dbReference type="PATRIC" id="fig|632773.3.peg.2581"/>
<dbReference type="Gene3D" id="3.40.50.720">
    <property type="entry name" value="NAD(P)-binding Rossmann-like Domain"/>
    <property type="match status" value="1"/>
</dbReference>
<proteinExistence type="predicted"/>
<protein>
    <submittedName>
        <fullName evidence="2">Isoflavone reductase</fullName>
    </submittedName>
</protein>
<feature type="domain" description="NAD-dependent epimerase/dehydratase" evidence="1">
    <location>
        <begin position="5"/>
        <end position="212"/>
    </location>
</feature>
<dbReference type="RefSeq" id="WP_232318174.1">
    <property type="nucleotide sequence ID" value="NZ_CP012502.1"/>
</dbReference>
<dbReference type="InterPro" id="IPR036291">
    <property type="entry name" value="NAD(P)-bd_dom_sf"/>
</dbReference>
<dbReference type="SUPFAM" id="SSF51735">
    <property type="entry name" value="NAD(P)-binding Rossmann-fold domains"/>
    <property type="match status" value="1"/>
</dbReference>
<name>A0A1D7QXW7_9BACI</name>
<dbReference type="InterPro" id="IPR001509">
    <property type="entry name" value="Epimerase_deHydtase"/>
</dbReference>
<dbReference type="PANTHER" id="PTHR48079:SF6">
    <property type="entry name" value="NAD(P)-BINDING DOMAIN-CONTAINING PROTEIN-RELATED"/>
    <property type="match status" value="1"/>
</dbReference>
<accession>A0A1D7QXW7</accession>
<evidence type="ECO:0000259" key="1">
    <source>
        <dbReference type="Pfam" id="PF01370"/>
    </source>
</evidence>
<dbReference type="GO" id="GO:0005737">
    <property type="term" value="C:cytoplasm"/>
    <property type="evidence" value="ECO:0007669"/>
    <property type="project" value="TreeGrafter"/>
</dbReference>
<evidence type="ECO:0000313" key="2">
    <source>
        <dbReference type="EMBL" id="AOM83808.1"/>
    </source>
</evidence>
<dbReference type="PANTHER" id="PTHR48079">
    <property type="entry name" value="PROTEIN YEEZ"/>
    <property type="match status" value="1"/>
</dbReference>
<dbReference type="EMBL" id="CP012502">
    <property type="protein sequence ID" value="AOM83808.1"/>
    <property type="molecule type" value="Genomic_DNA"/>
</dbReference>
<keyword evidence="3" id="KW-1185">Reference proteome</keyword>
<dbReference type="AlphaFoldDB" id="A0A1D7QXW7"/>
<dbReference type="Proteomes" id="UP000094463">
    <property type="component" value="Chromosome"/>
</dbReference>
<dbReference type="GO" id="GO:0004029">
    <property type="term" value="F:aldehyde dehydrogenase (NAD+) activity"/>
    <property type="evidence" value="ECO:0007669"/>
    <property type="project" value="TreeGrafter"/>
</dbReference>
<dbReference type="STRING" id="632773.BBEV_2468"/>
<dbReference type="KEGG" id="bbev:BBEV_2468"/>
<gene>
    <name evidence="2" type="ORF">BBEV_2468</name>
</gene>
<reference evidence="2 3" key="1">
    <citation type="submission" date="2015-08" db="EMBL/GenBank/DDBJ databases">
        <title>The complete genome sequence of Bacillus beveridgei MLTeJB.</title>
        <authorList>
            <person name="Hanson T.E."/>
            <person name="Mesa C."/>
            <person name="Basesman S.M."/>
            <person name="Oremland R.S."/>
        </authorList>
    </citation>
    <scope>NUCLEOTIDE SEQUENCE [LARGE SCALE GENOMIC DNA]</scope>
    <source>
        <strain evidence="2 3">MLTeJB</strain>
    </source>
</reference>
<organism evidence="2 3">
    <name type="scientific">Salisediminibacterium beveridgei</name>
    <dbReference type="NCBI Taxonomy" id="632773"/>
    <lineage>
        <taxon>Bacteria</taxon>
        <taxon>Bacillati</taxon>
        <taxon>Bacillota</taxon>
        <taxon>Bacilli</taxon>
        <taxon>Bacillales</taxon>
        <taxon>Bacillaceae</taxon>
        <taxon>Salisediminibacterium</taxon>
    </lineage>
</organism>
<dbReference type="Pfam" id="PF01370">
    <property type="entry name" value="Epimerase"/>
    <property type="match status" value="1"/>
</dbReference>
<sequence>MMDKALVLGGTRFFGKRVVEKLLEDGIEVTLATRGTGGNPFGTRVHHLKVDRFDRGSMEKNFQDGEWDVIIDQICFSPDDAFDAVEIFKDRTERYIFTSTLSVYEMNGKAEKVEEDFDPTSYPVEFGRKEQFTYGEGKRLAEAVFAQHAPFPVVMIRPPIVVGTDDYTKRLQFHMERIKGKVPIGLDAPGAELSFVDAEELASFIHWSATQSFDGPVNTSSPDHMTLDRMLRDMHKVLGTGEVIVKPSQETETASPMNFPTSFYQNSNRATTLGYSFSPMSDWFSGLIQKLDDHSEN</sequence>